<feature type="compositionally biased region" description="Low complexity" evidence="3">
    <location>
        <begin position="93"/>
        <end position="129"/>
    </location>
</feature>
<feature type="domain" description="Centromere protein J C-terminal" evidence="4">
    <location>
        <begin position="1119"/>
        <end position="1152"/>
    </location>
</feature>
<feature type="compositionally biased region" description="Basic and acidic residues" evidence="3">
    <location>
        <begin position="534"/>
        <end position="560"/>
    </location>
</feature>
<feature type="domain" description="CENPJ tubulin-binding region" evidence="5">
    <location>
        <begin position="289"/>
        <end position="344"/>
    </location>
</feature>
<feature type="region of interest" description="Disordered" evidence="3">
    <location>
        <begin position="93"/>
        <end position="142"/>
    </location>
</feature>
<feature type="region of interest" description="Disordered" evidence="3">
    <location>
        <begin position="511"/>
        <end position="803"/>
    </location>
</feature>
<evidence type="ECO:0000313" key="6">
    <source>
        <dbReference type="EMBL" id="KAJ8044200.1"/>
    </source>
</evidence>
<dbReference type="PANTHER" id="PTHR10331">
    <property type="entry name" value="T COMPLEX PROTEIN 10"/>
    <property type="match status" value="1"/>
</dbReference>
<evidence type="ECO:0000259" key="4">
    <source>
        <dbReference type="Pfam" id="PF07202"/>
    </source>
</evidence>
<dbReference type="EMBL" id="JAIZAY010000004">
    <property type="protein sequence ID" value="KAJ8044200.1"/>
    <property type="molecule type" value="Genomic_DNA"/>
</dbReference>
<dbReference type="Gene3D" id="2.60.450.20">
    <property type="match status" value="1"/>
</dbReference>
<feature type="compositionally biased region" description="Basic and acidic residues" evidence="3">
    <location>
        <begin position="1112"/>
        <end position="1135"/>
    </location>
</feature>
<feature type="region of interest" description="Disordered" evidence="3">
    <location>
        <begin position="1"/>
        <end position="20"/>
    </location>
</feature>
<evidence type="ECO:0000313" key="7">
    <source>
        <dbReference type="Proteomes" id="UP001152320"/>
    </source>
</evidence>
<comment type="similarity">
    <text evidence="1">Belongs to the TCP10 family.</text>
</comment>
<keyword evidence="2" id="KW-0175">Coiled coil</keyword>
<evidence type="ECO:0000256" key="3">
    <source>
        <dbReference type="SAM" id="MobiDB-lite"/>
    </source>
</evidence>
<feature type="compositionally biased region" description="Low complexity" evidence="3">
    <location>
        <begin position="738"/>
        <end position="750"/>
    </location>
</feature>
<feature type="compositionally biased region" description="Basic and acidic residues" evidence="3">
    <location>
        <begin position="920"/>
        <end position="954"/>
    </location>
</feature>
<feature type="coiled-coil region" evidence="2">
    <location>
        <begin position="841"/>
        <end position="903"/>
    </location>
</feature>
<feature type="compositionally biased region" description="Acidic residues" evidence="3">
    <location>
        <begin position="159"/>
        <end position="168"/>
    </location>
</feature>
<evidence type="ECO:0000259" key="5">
    <source>
        <dbReference type="Pfam" id="PF25779"/>
    </source>
</evidence>
<feature type="domain" description="Centromere protein J C-terminal" evidence="4">
    <location>
        <begin position="1229"/>
        <end position="1262"/>
    </location>
</feature>
<dbReference type="GO" id="GO:0061511">
    <property type="term" value="P:centriole elongation"/>
    <property type="evidence" value="ECO:0007669"/>
    <property type="project" value="TreeGrafter"/>
</dbReference>
<comment type="caution">
    <text evidence="6">The sequence shown here is derived from an EMBL/GenBank/DDBJ whole genome shotgun (WGS) entry which is preliminary data.</text>
</comment>
<feature type="compositionally biased region" description="Acidic residues" evidence="3">
    <location>
        <begin position="703"/>
        <end position="717"/>
    </location>
</feature>
<feature type="compositionally biased region" description="Polar residues" evidence="3">
    <location>
        <begin position="130"/>
        <end position="140"/>
    </location>
</feature>
<feature type="compositionally biased region" description="Basic and acidic residues" evidence="3">
    <location>
        <begin position="974"/>
        <end position="998"/>
    </location>
</feature>
<protein>
    <submittedName>
        <fullName evidence="6">Centromere protein J</fullName>
    </submittedName>
</protein>
<keyword evidence="7" id="KW-1185">Reference proteome</keyword>
<dbReference type="InterPro" id="IPR058029">
    <property type="entry name" value="Tubulin-bd_CENPJ"/>
</dbReference>
<dbReference type="Pfam" id="PF07202">
    <property type="entry name" value="Tcp10_C"/>
    <property type="match status" value="4"/>
</dbReference>
<feature type="compositionally biased region" description="Basic and acidic residues" evidence="3">
    <location>
        <begin position="356"/>
        <end position="386"/>
    </location>
</feature>
<dbReference type="OrthoDB" id="10252174at2759"/>
<dbReference type="PANTHER" id="PTHR10331:SF6">
    <property type="entry name" value="SPINDLE ASSEMBLY ABNORMAL 4"/>
    <property type="match status" value="1"/>
</dbReference>
<evidence type="ECO:0000256" key="1">
    <source>
        <dbReference type="ARBA" id="ARBA00005627"/>
    </source>
</evidence>
<feature type="compositionally biased region" description="Basic and acidic residues" evidence="3">
    <location>
        <begin position="268"/>
        <end position="291"/>
    </location>
</feature>
<evidence type="ECO:0000256" key="2">
    <source>
        <dbReference type="SAM" id="Coils"/>
    </source>
</evidence>
<feature type="domain" description="Centromere protein J C-terminal" evidence="4">
    <location>
        <begin position="1193"/>
        <end position="1220"/>
    </location>
</feature>
<feature type="compositionally biased region" description="Basic and acidic residues" evidence="3">
    <location>
        <begin position="599"/>
        <end position="618"/>
    </location>
</feature>
<feature type="compositionally biased region" description="Polar residues" evidence="3">
    <location>
        <begin position="589"/>
        <end position="598"/>
    </location>
</feature>
<feature type="domain" description="Centromere protein J C-terminal" evidence="4">
    <location>
        <begin position="1267"/>
        <end position="1295"/>
    </location>
</feature>
<dbReference type="GO" id="GO:0060271">
    <property type="term" value="P:cilium assembly"/>
    <property type="evidence" value="ECO:0007669"/>
    <property type="project" value="TreeGrafter"/>
</dbReference>
<dbReference type="InterPro" id="IPR009852">
    <property type="entry name" value="CENPJ_C_dom"/>
</dbReference>
<feature type="compositionally biased region" description="Basic and acidic residues" evidence="3">
    <location>
        <begin position="657"/>
        <end position="687"/>
    </location>
</feature>
<dbReference type="Proteomes" id="UP001152320">
    <property type="component" value="Chromosome 4"/>
</dbReference>
<dbReference type="InterPro" id="IPR026581">
    <property type="entry name" value="TCP10L/CENPJ"/>
</dbReference>
<dbReference type="GO" id="GO:0015631">
    <property type="term" value="F:tubulin binding"/>
    <property type="evidence" value="ECO:0007669"/>
    <property type="project" value="TreeGrafter"/>
</dbReference>
<dbReference type="GO" id="GO:0005813">
    <property type="term" value="C:centrosome"/>
    <property type="evidence" value="ECO:0007669"/>
    <property type="project" value="TreeGrafter"/>
</dbReference>
<feature type="region of interest" description="Disordered" evidence="3">
    <location>
        <begin position="920"/>
        <end position="1135"/>
    </location>
</feature>
<feature type="compositionally biased region" description="Polar residues" evidence="3">
    <location>
        <begin position="292"/>
        <end position="301"/>
    </location>
</feature>
<sequence length="1309" mass="148648">MTSRAGVILDPGPFHETPSSIRDLKRDAQQFGSPDNTMEDILEHHQAKQQSQFVEKFHILKQWQEEQKEKLLQEQQQRMEMLLSQQERLQRALAAQRSKQWGGSSSLSPGIGLSPSSQQTQSPVSPGTSLPSDNARNSFLQRYDSHSLGNLLQKAQDEILQEEDEGSDIENNGLVDEEGFYPLPDTASEYSDADGQHLELEEDKTPQREHLHHQLSPQEFQKDHPHGRFRSPHHHGNMLPSLSPPPQQFNPEDRQNRKSLLVLDEERDFEKLEEDKAASETERSQPGDDNRPIQSTFGTKSKTFEELLEEKLQKEQNHETVPPKTGDPPKFSFLKKGEGLAKFGKMKIPPPRGKRNRQDSLKPEKENGYNGQEKRLNQKRGEEKKQPSQSHSWTSSAQKPKEMGPGPSDPFKKPLSLAPLSVHKEKISSQGTGPIKKEKAVNPSLEEMASKEHTIDKSFGQVQWEKKQELEKEDLAEFEMLEQAADDNISFSSENSLVVGVLQRAKLRSQMFASSPQRGLPTLHSVDTVDEPEAESHDLSEAESPDQSHDDDHDQQLSDKADDDSDLNKTLTEEGERGSLPLTRRKVTKGQSTSNSEGSRYREMSAGSREDLNEKLRENGTSNLNFEEEESESSDDESDKSMDGLVTVIPNRLHKMAGFDDRNRSSEIQEEHEYTGKYEEKEQRSEIPDFSTKVSSVGRSEVSGEEDDEEEVEEEEDGTQKGQGGGGYEFEDDETWGDFSADISDSSSDSILEGGPTMTSTPPVATRKRGSRKSALDDVKFDTSPSAGAKREQMESTPPPSHLVAKLFPQLKPKEKVAPDKLLDDHLHRAASRPVGEGLQAKVFKEKLAELEDEIERFRKENAALAKLREEREKGLELFKKEVAEFEKQKEAELKQIEEFRHREMKKLRKEKKIFEKHQKAVRSLPDKKDREEMEKLKEQFGELQDELSRRESRWSANSKRLRDRIEALVNENDSLRRQMEEMNKEKQEEQAKEEKRKAAARTKALKEARKPKSLIPTVNPGNFKPVPSNLPSPPDQVKPSATTSVKKPQQEKTIGLSLGSDHEISDSDIEPSGDDGRQGSSSPPTRDESSPHQAQHVGFKGHRSESSPQEIPEKETESESEQIHHPDGKVEHILQDGSRVITFQNGTRKEISPDGQMITVTFFNGDTRQIFPDQRVVYYYSETQITHTTYQDGLEIIQFPNNQTEKHYPDGTKEIIFPDQTIKYLFQNGGEECVFPDGTVLRVDPSGDRTMEFPNGQREIHTAQFKKREYPDGTVKTIYPDGRQETRYAHGRIRVKDKDGRILVDQQT</sequence>
<feature type="compositionally biased region" description="Basic residues" evidence="3">
    <location>
        <begin position="227"/>
        <end position="236"/>
    </location>
</feature>
<feature type="region of interest" description="Disordered" evidence="3">
    <location>
        <begin position="154"/>
        <end position="460"/>
    </location>
</feature>
<organism evidence="6 7">
    <name type="scientific">Holothuria leucospilota</name>
    <name type="common">Black long sea cucumber</name>
    <name type="synonym">Mertensiothuria leucospilota</name>
    <dbReference type="NCBI Taxonomy" id="206669"/>
    <lineage>
        <taxon>Eukaryota</taxon>
        <taxon>Metazoa</taxon>
        <taxon>Echinodermata</taxon>
        <taxon>Eleutherozoa</taxon>
        <taxon>Echinozoa</taxon>
        <taxon>Holothuroidea</taxon>
        <taxon>Aspidochirotacea</taxon>
        <taxon>Aspidochirotida</taxon>
        <taxon>Holothuriidae</taxon>
        <taxon>Holothuria</taxon>
    </lineage>
</organism>
<dbReference type="Pfam" id="PF25779">
    <property type="entry name" value="Tubulin-bind_CPAP"/>
    <property type="match status" value="1"/>
</dbReference>
<dbReference type="GO" id="GO:0005814">
    <property type="term" value="C:centriole"/>
    <property type="evidence" value="ECO:0007669"/>
    <property type="project" value="TreeGrafter"/>
</dbReference>
<accession>A0A9Q1CFX1</accession>
<feature type="compositionally biased region" description="Basic and acidic residues" evidence="3">
    <location>
        <begin position="194"/>
        <end position="209"/>
    </location>
</feature>
<dbReference type="InterPro" id="IPR047002">
    <property type="entry name" value="Tcp10_C_sf"/>
</dbReference>
<feature type="compositionally biased region" description="Basic and acidic residues" evidence="3">
    <location>
        <begin position="302"/>
        <end position="318"/>
    </location>
</feature>
<proteinExistence type="inferred from homology"/>
<name>A0A9Q1CFX1_HOLLE</name>
<feature type="compositionally biased region" description="Acidic residues" evidence="3">
    <location>
        <begin position="626"/>
        <end position="638"/>
    </location>
</feature>
<gene>
    <name evidence="6" type="ORF">HOLleu_11589</name>
</gene>
<feature type="compositionally biased region" description="Polar residues" evidence="3">
    <location>
        <begin position="387"/>
        <end position="398"/>
    </location>
</feature>
<reference evidence="6" key="1">
    <citation type="submission" date="2021-10" db="EMBL/GenBank/DDBJ databases">
        <title>Tropical sea cucumber genome reveals ecological adaptation and Cuvierian tubules defense mechanism.</title>
        <authorList>
            <person name="Chen T."/>
        </authorList>
    </citation>
    <scope>NUCLEOTIDE SEQUENCE</scope>
    <source>
        <strain evidence="6">Nanhai2018</strain>
        <tissue evidence="6">Muscle</tissue>
    </source>
</reference>